<evidence type="ECO:0000256" key="3">
    <source>
        <dbReference type="ARBA" id="ARBA00022448"/>
    </source>
</evidence>
<dbReference type="Gene3D" id="1.20.1730.10">
    <property type="entry name" value="Sodium/glucose cotransporter"/>
    <property type="match status" value="1"/>
</dbReference>
<dbReference type="RefSeq" id="WP_139698404.1">
    <property type="nucleotide sequence ID" value="NZ_CP074074.1"/>
</dbReference>
<dbReference type="InterPro" id="IPR001734">
    <property type="entry name" value="Na/solute_symporter"/>
</dbReference>
<organism evidence="9 10">
    <name type="scientific">Allotamlana fucoidanivorans</name>
    <dbReference type="NCBI Taxonomy" id="2583814"/>
    <lineage>
        <taxon>Bacteria</taxon>
        <taxon>Pseudomonadati</taxon>
        <taxon>Bacteroidota</taxon>
        <taxon>Flavobacteriia</taxon>
        <taxon>Flavobacteriales</taxon>
        <taxon>Flavobacteriaceae</taxon>
        <taxon>Allotamlana</taxon>
    </lineage>
</organism>
<dbReference type="PANTHER" id="PTHR48086">
    <property type="entry name" value="SODIUM/PROLINE SYMPORTER-RELATED"/>
    <property type="match status" value="1"/>
</dbReference>
<feature type="transmembrane region" description="Helical" evidence="8">
    <location>
        <begin position="44"/>
        <end position="65"/>
    </location>
</feature>
<keyword evidence="4 8" id="KW-0812">Transmembrane</keyword>
<feature type="transmembrane region" description="Helical" evidence="8">
    <location>
        <begin position="235"/>
        <end position="252"/>
    </location>
</feature>
<feature type="transmembrane region" description="Helical" evidence="8">
    <location>
        <begin position="392"/>
        <end position="412"/>
    </location>
</feature>
<keyword evidence="10" id="KW-1185">Reference proteome</keyword>
<evidence type="ECO:0000256" key="8">
    <source>
        <dbReference type="SAM" id="Phobius"/>
    </source>
</evidence>
<dbReference type="PANTHER" id="PTHR48086:SF7">
    <property type="entry name" value="SODIUM-SOLUTE SYMPORTER-RELATED"/>
    <property type="match status" value="1"/>
</dbReference>
<dbReference type="GO" id="GO:0005886">
    <property type="term" value="C:plasma membrane"/>
    <property type="evidence" value="ECO:0007669"/>
    <property type="project" value="TreeGrafter"/>
</dbReference>
<comment type="caution">
    <text evidence="9">The sequence shown here is derived from an EMBL/GenBank/DDBJ whole genome shotgun (WGS) entry which is preliminary data.</text>
</comment>
<evidence type="ECO:0000313" key="9">
    <source>
        <dbReference type="EMBL" id="TNJ42396.1"/>
    </source>
</evidence>
<feature type="transmembrane region" description="Helical" evidence="8">
    <location>
        <begin position="71"/>
        <end position="95"/>
    </location>
</feature>
<proteinExistence type="inferred from homology"/>
<evidence type="ECO:0000256" key="5">
    <source>
        <dbReference type="ARBA" id="ARBA00022989"/>
    </source>
</evidence>
<keyword evidence="5 8" id="KW-1133">Transmembrane helix</keyword>
<evidence type="ECO:0000256" key="7">
    <source>
        <dbReference type="RuleBase" id="RU362091"/>
    </source>
</evidence>
<reference evidence="9 10" key="1">
    <citation type="submission" date="2019-05" db="EMBL/GenBank/DDBJ databases">
        <title>Tamlana fucoidanivorans sp. nov., isolated from the surface of algae collected from Fujian province in China.</title>
        <authorList>
            <person name="Li J."/>
        </authorList>
    </citation>
    <scope>NUCLEOTIDE SEQUENCE [LARGE SCALE GENOMIC DNA]</scope>
    <source>
        <strain evidence="9 10">CW2-9</strain>
    </source>
</reference>
<dbReference type="PROSITE" id="PS50283">
    <property type="entry name" value="NA_SOLUT_SYMP_3"/>
    <property type="match status" value="1"/>
</dbReference>
<dbReference type="GO" id="GO:0022857">
    <property type="term" value="F:transmembrane transporter activity"/>
    <property type="evidence" value="ECO:0007669"/>
    <property type="project" value="InterPro"/>
</dbReference>
<gene>
    <name evidence="9" type="ORF">FGF67_14070</name>
</gene>
<dbReference type="OrthoDB" id="9761931at2"/>
<evidence type="ECO:0000256" key="4">
    <source>
        <dbReference type="ARBA" id="ARBA00022692"/>
    </source>
</evidence>
<name>A0A5C4SG04_9FLAO</name>
<dbReference type="AlphaFoldDB" id="A0A5C4SG04"/>
<dbReference type="Proteomes" id="UP000308713">
    <property type="component" value="Unassembled WGS sequence"/>
</dbReference>
<evidence type="ECO:0000256" key="2">
    <source>
        <dbReference type="ARBA" id="ARBA00006434"/>
    </source>
</evidence>
<comment type="subcellular location">
    <subcellularLocation>
        <location evidence="1">Membrane</location>
        <topology evidence="1">Multi-pass membrane protein</topology>
    </subcellularLocation>
</comment>
<evidence type="ECO:0000313" key="10">
    <source>
        <dbReference type="Proteomes" id="UP000308713"/>
    </source>
</evidence>
<feature type="transmembrane region" description="Helical" evidence="8">
    <location>
        <begin position="424"/>
        <end position="443"/>
    </location>
</feature>
<feature type="transmembrane region" description="Helical" evidence="8">
    <location>
        <begin position="195"/>
        <end position="215"/>
    </location>
</feature>
<feature type="transmembrane region" description="Helical" evidence="8">
    <location>
        <begin position="365"/>
        <end position="386"/>
    </location>
</feature>
<comment type="similarity">
    <text evidence="2 7">Belongs to the sodium:solute symporter (SSF) (TC 2.A.21) family.</text>
</comment>
<dbReference type="InterPro" id="IPR050277">
    <property type="entry name" value="Sodium:Solute_Symporter"/>
</dbReference>
<keyword evidence="3" id="KW-0813">Transport</keyword>
<keyword evidence="6 8" id="KW-0472">Membrane</keyword>
<feature type="transmembrane region" description="Helical" evidence="8">
    <location>
        <begin position="521"/>
        <end position="540"/>
    </location>
</feature>
<accession>A0A5C4SG04</accession>
<feature type="transmembrane region" description="Helical" evidence="8">
    <location>
        <begin position="159"/>
        <end position="188"/>
    </location>
</feature>
<feature type="transmembrane region" description="Helical" evidence="8">
    <location>
        <begin position="468"/>
        <end position="489"/>
    </location>
</feature>
<feature type="transmembrane region" description="Helical" evidence="8">
    <location>
        <begin position="546"/>
        <end position="565"/>
    </location>
</feature>
<dbReference type="EMBL" id="VDCS01000014">
    <property type="protein sequence ID" value="TNJ42396.1"/>
    <property type="molecule type" value="Genomic_DNA"/>
</dbReference>
<sequence>MQTADYVVIILYMLGVVTAGMILASKMKNSKDMFAAGGQSPWWVSGLSGFMTIFSAGTFVVWGGIAYQYGFVAVAINMCYGIAALLVGYFLAGYWRKLGVNSASEFLQLRFGGSIVQFYTWFQGTFGIFAVGGAIYALSKIVCALMPLPEGHLLVDPETGLLSVPFTSVVLCLIVIVITFSGGLWAVLVTDVLQFVILVISVIFVVPLILSKAGGWSAFLDKAPEGFLSPVASDFTWWFLAGWVIIHFFKIGGEWAFVQRYTCVPSPKDAKKAAYIFGAMYLISPIFWMLPALVYRTIQPGQDVEQAYILACNLVLPAGMMGLMIAAMASATASAATSQLNVFAGAFTTEVYQRMFNKNASEKQLVFVGRIFTILLGGIVIAGALLIPRYGYARFIIDLTTLLTGPLVLPTIWGLFSKKIGIKAVWGTTMIGFLAAAVVKFGLTQDGFLSSFEILQPISKWVVSNMRIADLTVGILVPLIILIILEFTIKETNPKSISVQKSKDKFQALEVVESSSLPTKMVMYTLAIIGFMMLILAFINTTEMKVLLIFSCLLFGLSVATFFLLKRKLKQDKL</sequence>
<dbReference type="Pfam" id="PF00474">
    <property type="entry name" value="SSF"/>
    <property type="match status" value="2"/>
</dbReference>
<evidence type="ECO:0000256" key="1">
    <source>
        <dbReference type="ARBA" id="ARBA00004141"/>
    </source>
</evidence>
<evidence type="ECO:0000256" key="6">
    <source>
        <dbReference type="ARBA" id="ARBA00023136"/>
    </source>
</evidence>
<protein>
    <submittedName>
        <fullName evidence="9">Na+:solute symporter</fullName>
    </submittedName>
</protein>
<dbReference type="InterPro" id="IPR038377">
    <property type="entry name" value="Na/Glc_symporter_sf"/>
</dbReference>
<feature type="transmembrane region" description="Helical" evidence="8">
    <location>
        <begin position="307"/>
        <end position="329"/>
    </location>
</feature>
<feature type="transmembrane region" description="Helical" evidence="8">
    <location>
        <begin position="116"/>
        <end position="139"/>
    </location>
</feature>
<feature type="transmembrane region" description="Helical" evidence="8">
    <location>
        <begin position="6"/>
        <end position="24"/>
    </location>
</feature>
<feature type="transmembrane region" description="Helical" evidence="8">
    <location>
        <begin position="273"/>
        <end position="295"/>
    </location>
</feature>